<proteinExistence type="predicted"/>
<dbReference type="PANTHER" id="PTHR43881:SF1">
    <property type="entry name" value="GAMMA-GLUTAMYLTRANSPEPTIDASE (AFU_ORTHOLOGUE AFUA_4G13580)"/>
    <property type="match status" value="1"/>
</dbReference>
<dbReference type="Proteomes" id="UP000680279">
    <property type="component" value="Unassembled WGS sequence"/>
</dbReference>
<sequence length="537" mass="58774">MITFNHLSHPYPITRNSAYAMNGVVATSQPLAAQAGLEILQKGGNAIDAAIATAACLTVCEPTSNGIGGDAFALVWTKGKLHGLNGSGRAPKNISIEKVKGLGHEEMPKYGWLPVTVPGAPGAWVELSKKFGKLPLKDVLKDAITYAEEGYPVSPTLSRFWRKAFLQFSDELKGDEFKHWFDTFAPNGYAPSVGEVWKSQGHADTLRAIAETDGESFYRGELAKKIAAFSKETGGFITEEDLAEYKAEWVDPISINYRGYDVWEIPPNGQGIVALQALNILKGFEFTRKESLDTYHKQIEAMKLAYVDGYKHVTDPEHMRYTVDEILSDEYAEERRKLIKTEACMPEPGEPSAGGTVYLATADKEGNMVSFIQSNYMGFGSGLVVPGTGIALQNRGNNFSLDPGHVNALEGGKKTFHTIIPGFLTKGDQAVGPFGVMGGFMQPQGHVQVIMNSIDFGLHPQAALDAPRWQWIKGKTVEVEHRFPHHFAEALAYQGHDIRIALETNNFGRGQIIWRNPDTGVLVAGTESRTDGAIAVW</sequence>
<dbReference type="SUPFAM" id="SSF56235">
    <property type="entry name" value="N-terminal nucleophile aminohydrolases (Ntn hydrolases)"/>
    <property type="match status" value="1"/>
</dbReference>
<protein>
    <submittedName>
        <fullName evidence="1">Gamma-glutamyltransferase</fullName>
    </submittedName>
</protein>
<name>A0ABQ4K799_9BACI</name>
<dbReference type="PANTHER" id="PTHR43881">
    <property type="entry name" value="GAMMA-GLUTAMYLTRANSPEPTIDASE (AFU_ORTHOLOGUE AFUA_4G13580)"/>
    <property type="match status" value="1"/>
</dbReference>
<accession>A0ABQ4K799</accession>
<reference evidence="1 2" key="1">
    <citation type="submission" date="2021-03" db="EMBL/GenBank/DDBJ databases">
        <title>Antimicrobial resistance genes in bacteria isolated from Japanese honey, and their potential for conferring macrolide and lincosamide resistance in the American foulbrood pathogen Paenibacillus larvae.</title>
        <authorList>
            <person name="Okamoto M."/>
            <person name="Kumagai M."/>
            <person name="Kanamori H."/>
            <person name="Takamatsu D."/>
        </authorList>
    </citation>
    <scope>NUCLEOTIDE SEQUENCE [LARGE SCALE GENOMIC DNA]</scope>
    <source>
        <strain evidence="1 2">J1TS3</strain>
    </source>
</reference>
<dbReference type="PRINTS" id="PR01210">
    <property type="entry name" value="GGTRANSPTASE"/>
</dbReference>
<dbReference type="EMBL" id="BOQT01000009">
    <property type="protein sequence ID" value="GIN21607.1"/>
    <property type="molecule type" value="Genomic_DNA"/>
</dbReference>
<evidence type="ECO:0000313" key="1">
    <source>
        <dbReference type="EMBL" id="GIN21607.1"/>
    </source>
</evidence>
<dbReference type="InterPro" id="IPR052896">
    <property type="entry name" value="GGT-like_enzyme"/>
</dbReference>
<keyword evidence="2" id="KW-1185">Reference proteome</keyword>
<organism evidence="1 2">
    <name type="scientific">Siminovitchia fordii</name>
    <dbReference type="NCBI Taxonomy" id="254759"/>
    <lineage>
        <taxon>Bacteria</taxon>
        <taxon>Bacillati</taxon>
        <taxon>Bacillota</taxon>
        <taxon>Bacilli</taxon>
        <taxon>Bacillales</taxon>
        <taxon>Bacillaceae</taxon>
        <taxon>Siminovitchia</taxon>
    </lineage>
</organism>
<gene>
    <name evidence="1" type="ORF">J1TS3_27410</name>
</gene>
<dbReference type="InterPro" id="IPR029055">
    <property type="entry name" value="Ntn_hydrolases_N"/>
</dbReference>
<dbReference type="Pfam" id="PF01019">
    <property type="entry name" value="G_glu_transpept"/>
    <property type="match status" value="1"/>
</dbReference>
<dbReference type="Gene3D" id="3.60.20.40">
    <property type="match status" value="1"/>
</dbReference>
<evidence type="ECO:0000313" key="2">
    <source>
        <dbReference type="Proteomes" id="UP000680279"/>
    </source>
</evidence>
<dbReference type="Gene3D" id="1.10.246.230">
    <property type="match status" value="1"/>
</dbReference>
<comment type="caution">
    <text evidence="1">The sequence shown here is derived from an EMBL/GenBank/DDBJ whole genome shotgun (WGS) entry which is preliminary data.</text>
</comment>
<dbReference type="InterPro" id="IPR043137">
    <property type="entry name" value="GGT_ssub_C"/>
</dbReference>